<keyword evidence="3" id="KW-1185">Reference proteome</keyword>
<name>A0AAW0QBV7_9PEZI</name>
<comment type="caution">
    <text evidence="2">The sequence shown here is derived from an EMBL/GenBank/DDBJ whole genome shotgun (WGS) entry which is preliminary data.</text>
</comment>
<evidence type="ECO:0000256" key="1">
    <source>
        <dbReference type="SAM" id="SignalP"/>
    </source>
</evidence>
<proteinExistence type="predicted"/>
<gene>
    <name evidence="2" type="ORF">PG999_012760</name>
</gene>
<evidence type="ECO:0000313" key="2">
    <source>
        <dbReference type="EMBL" id="KAK8096816.1"/>
    </source>
</evidence>
<sequence length="131" mass="13861">MQLLSYNTRIATAAALVFSITAASPTEDGRRSISATQIVYPTTSCLGLGNNMATTTTATGYGVCRMRYICPEPTSACAPGEPTRAYPSQTVTRSCRTTVVVHRTCGCPSCTPTQLYTAPTDSSLGFTTVFL</sequence>
<organism evidence="2 3">
    <name type="scientific">Apiospora kogelbergensis</name>
    <dbReference type="NCBI Taxonomy" id="1337665"/>
    <lineage>
        <taxon>Eukaryota</taxon>
        <taxon>Fungi</taxon>
        <taxon>Dikarya</taxon>
        <taxon>Ascomycota</taxon>
        <taxon>Pezizomycotina</taxon>
        <taxon>Sordariomycetes</taxon>
        <taxon>Xylariomycetidae</taxon>
        <taxon>Amphisphaeriales</taxon>
        <taxon>Apiosporaceae</taxon>
        <taxon>Apiospora</taxon>
    </lineage>
</organism>
<accession>A0AAW0QBV7</accession>
<dbReference type="AlphaFoldDB" id="A0AAW0QBV7"/>
<keyword evidence="1" id="KW-0732">Signal</keyword>
<protein>
    <submittedName>
        <fullName evidence="2">Uncharacterized protein</fullName>
    </submittedName>
</protein>
<feature type="chain" id="PRO_5043362440" evidence="1">
    <location>
        <begin position="24"/>
        <end position="131"/>
    </location>
</feature>
<feature type="signal peptide" evidence="1">
    <location>
        <begin position="1"/>
        <end position="23"/>
    </location>
</feature>
<dbReference type="Proteomes" id="UP001392437">
    <property type="component" value="Unassembled WGS sequence"/>
</dbReference>
<evidence type="ECO:0000313" key="3">
    <source>
        <dbReference type="Proteomes" id="UP001392437"/>
    </source>
</evidence>
<reference evidence="2 3" key="1">
    <citation type="submission" date="2023-01" db="EMBL/GenBank/DDBJ databases">
        <title>Analysis of 21 Apiospora genomes using comparative genomics revels a genus with tremendous synthesis potential of carbohydrate active enzymes and secondary metabolites.</title>
        <authorList>
            <person name="Sorensen T."/>
        </authorList>
    </citation>
    <scope>NUCLEOTIDE SEQUENCE [LARGE SCALE GENOMIC DNA]</scope>
    <source>
        <strain evidence="2 3">CBS 117206</strain>
    </source>
</reference>
<dbReference type="EMBL" id="JAQQWP010000010">
    <property type="protein sequence ID" value="KAK8096816.1"/>
    <property type="molecule type" value="Genomic_DNA"/>
</dbReference>